<feature type="transmembrane region" description="Helical" evidence="1">
    <location>
        <begin position="275"/>
        <end position="294"/>
    </location>
</feature>
<keyword evidence="1" id="KW-1133">Transmembrane helix</keyword>
<feature type="transmembrane region" description="Helical" evidence="1">
    <location>
        <begin position="137"/>
        <end position="157"/>
    </location>
</feature>
<keyword evidence="1" id="KW-0812">Transmembrane</keyword>
<gene>
    <name evidence="2" type="ORF">L0M17_06605</name>
</gene>
<keyword evidence="1" id="KW-0472">Membrane</keyword>
<dbReference type="InterPro" id="IPR046671">
    <property type="entry name" value="DUF6541"/>
</dbReference>
<evidence type="ECO:0000313" key="2">
    <source>
        <dbReference type="EMBL" id="MCH6469659.1"/>
    </source>
</evidence>
<organism evidence="2 3">
    <name type="scientific">Sinomonas terrae</name>
    <dbReference type="NCBI Taxonomy" id="2908838"/>
    <lineage>
        <taxon>Bacteria</taxon>
        <taxon>Bacillati</taxon>
        <taxon>Actinomycetota</taxon>
        <taxon>Actinomycetes</taxon>
        <taxon>Micrococcales</taxon>
        <taxon>Micrococcaceae</taxon>
        <taxon>Sinomonas</taxon>
    </lineage>
</organism>
<protein>
    <recommendedName>
        <fullName evidence="4">Glycosyltransferase RgtA/B/C/D-like domain-containing protein</fullName>
    </recommendedName>
</protein>
<evidence type="ECO:0000256" key="1">
    <source>
        <dbReference type="SAM" id="Phobius"/>
    </source>
</evidence>
<feature type="transmembrane region" description="Helical" evidence="1">
    <location>
        <begin position="301"/>
        <end position="319"/>
    </location>
</feature>
<feature type="transmembrane region" description="Helical" evidence="1">
    <location>
        <begin position="164"/>
        <end position="184"/>
    </location>
</feature>
<comment type="caution">
    <text evidence="2">The sequence shown here is derived from an EMBL/GenBank/DDBJ whole genome shotgun (WGS) entry which is preliminary data.</text>
</comment>
<feature type="transmembrane region" description="Helical" evidence="1">
    <location>
        <begin position="376"/>
        <end position="393"/>
    </location>
</feature>
<feature type="transmembrane region" description="Helical" evidence="1">
    <location>
        <begin position="114"/>
        <end position="131"/>
    </location>
</feature>
<reference evidence="2 3" key="1">
    <citation type="submission" date="2022-03" db="EMBL/GenBank/DDBJ databases">
        <title>Sinomonas sp. isolated from a soil.</title>
        <authorList>
            <person name="Han J."/>
            <person name="Kim D.-U."/>
        </authorList>
    </citation>
    <scope>NUCLEOTIDE SEQUENCE [LARGE SCALE GENOMIC DNA]</scope>
    <source>
        <strain evidence="2 3">5-5</strain>
    </source>
</reference>
<sequence>MVSAAILCWRLTSIFRSPEYVSQTADNVFHLNAVRFIIETGNGSSLALGAAGGSSPSLYPGGWHDFVALVVQTTGTSIPVAVSAANLVIGVVLWPLSVVFAARVLFGHARIVDLSAAVLACCFSAFPYLLVDWGVLYPNYYGMAVLPALVGLGALVARLPQFRLELSGSIASAFAVSCLGLMIVHPNTVLTAGVVIVPLWVARLAGRISARSPLSRLSPRRRLVSVVALVAVLILSVVVWIELRPFPLNRFDITWPPYETPAQALGEFFLTTHSGWPAGYATSVFFIVGLFLAAKRRGWRWLVVSSTIWAVLLVSVAGYPSSYLRGFLDGGWYTDFKRIAAGAAVMALFVGVAAFKTLHSFVKIQLRRRGSLKPRALTSLVSILGILVLLVVACVAQTTNIPQAAAHAETNYSLGPGSPIMSADELALYKTINSIVPSGAMIAGNPWDGSAWAYFVSGRQVLFPHVLTPWTPDRSVVAKMLNQASDNPLVCSAVRRLNLRYALTSDELIYLPGNPGTLQFPGMAGLELAKGFQLVASVGENRLYKITACW</sequence>
<feature type="transmembrane region" description="Helical" evidence="1">
    <location>
        <begin position="78"/>
        <end position="102"/>
    </location>
</feature>
<feature type="transmembrane region" description="Helical" evidence="1">
    <location>
        <begin position="222"/>
        <end position="241"/>
    </location>
</feature>
<name>A0ABS9TZ15_9MICC</name>
<evidence type="ECO:0008006" key="4">
    <source>
        <dbReference type="Google" id="ProtNLM"/>
    </source>
</evidence>
<dbReference type="Pfam" id="PF20176">
    <property type="entry name" value="DUF6541"/>
    <property type="match status" value="1"/>
</dbReference>
<dbReference type="Proteomes" id="UP001202922">
    <property type="component" value="Unassembled WGS sequence"/>
</dbReference>
<feature type="transmembrane region" description="Helical" evidence="1">
    <location>
        <begin position="190"/>
        <end position="210"/>
    </location>
</feature>
<evidence type="ECO:0000313" key="3">
    <source>
        <dbReference type="Proteomes" id="UP001202922"/>
    </source>
</evidence>
<proteinExistence type="predicted"/>
<accession>A0ABS9TZ15</accession>
<feature type="transmembrane region" description="Helical" evidence="1">
    <location>
        <begin position="339"/>
        <end position="355"/>
    </location>
</feature>
<dbReference type="EMBL" id="JAKZBV010000001">
    <property type="protein sequence ID" value="MCH6469659.1"/>
    <property type="molecule type" value="Genomic_DNA"/>
</dbReference>
<keyword evidence="3" id="KW-1185">Reference proteome</keyword>